<dbReference type="InterPro" id="IPR001138">
    <property type="entry name" value="Zn2Cys6_DnaBD"/>
</dbReference>
<feature type="compositionally biased region" description="Low complexity" evidence="6">
    <location>
        <begin position="778"/>
        <end position="789"/>
    </location>
</feature>
<proteinExistence type="predicted"/>
<feature type="compositionally biased region" description="Polar residues" evidence="6">
    <location>
        <begin position="147"/>
        <end position="161"/>
    </location>
</feature>
<organism evidence="8 9">
    <name type="scientific">Linnemannia gamsii</name>
    <dbReference type="NCBI Taxonomy" id="64522"/>
    <lineage>
        <taxon>Eukaryota</taxon>
        <taxon>Fungi</taxon>
        <taxon>Fungi incertae sedis</taxon>
        <taxon>Mucoromycota</taxon>
        <taxon>Mortierellomycotina</taxon>
        <taxon>Mortierellomycetes</taxon>
        <taxon>Mortierellales</taxon>
        <taxon>Mortierellaceae</taxon>
        <taxon>Linnemannia</taxon>
    </lineage>
</organism>
<dbReference type="InterPro" id="IPR050815">
    <property type="entry name" value="TF_fung"/>
</dbReference>
<feature type="compositionally biased region" description="Low complexity" evidence="6">
    <location>
        <begin position="1"/>
        <end position="17"/>
    </location>
</feature>
<accession>A0A9P6RKW9</accession>
<feature type="compositionally biased region" description="Basic and acidic residues" evidence="6">
    <location>
        <begin position="1061"/>
        <end position="1076"/>
    </location>
</feature>
<evidence type="ECO:0000256" key="5">
    <source>
        <dbReference type="ARBA" id="ARBA00023242"/>
    </source>
</evidence>
<feature type="region of interest" description="Disordered" evidence="6">
    <location>
        <begin position="144"/>
        <end position="166"/>
    </location>
</feature>
<dbReference type="GO" id="GO:0005634">
    <property type="term" value="C:nucleus"/>
    <property type="evidence" value="ECO:0007669"/>
    <property type="project" value="UniProtKB-SubCell"/>
</dbReference>
<comment type="subcellular location">
    <subcellularLocation>
        <location evidence="1">Nucleus</location>
    </subcellularLocation>
</comment>
<feature type="region of interest" description="Disordered" evidence="6">
    <location>
        <begin position="593"/>
        <end position="678"/>
    </location>
</feature>
<dbReference type="OrthoDB" id="2447714at2759"/>
<comment type="caution">
    <text evidence="8">The sequence shown here is derived from an EMBL/GenBank/DDBJ whole genome shotgun (WGS) entry which is preliminary data.</text>
</comment>
<feature type="compositionally biased region" description="Polar residues" evidence="6">
    <location>
        <begin position="899"/>
        <end position="915"/>
    </location>
</feature>
<sequence>MTHPSARAAASAIQQQQTPHLHSLHPNHAASFAIANPLVYPGSSVALPQLPSGPLARPQEWATPPGPTFWPPQQDTRARAFATPPPARRKCDGGVPCASCLKKNVDCRYTDAQLSRATWGDSLLSDEKVIGVVADKPKTQLFYTGHNPLQSQDPRSQAVRTQSKHHSRLIRVAHPGPQFHLLAASTASPGHSRIPVYQNGHQLPSQAGARSAPSTAATSTTSMHSRLSSISSTDDHNLGLSPPLSAPKRLLTTQQELAIQSSWANGTFQGPLSGAAIDQSESSSVNNPALEHYATNVSHAQQEGHPGHHHQHQIMDEEYIKARRVQKMAKDLIDIKRSEYALLIPRHILHEDDELFVIRNPQANPKPQRIPPRLMIVPRDANYLVEVFFEYAFFYYPIVNRAVVELCLMESNTPHSMLLLNTVFMVACKHLPRIEDTMRAIEFRERVRELRWCIEDRTQLNFMLAEMIGFVAVYGLFGITPGMMEYCGTHRTFASRNSGTQLSNPETELLEEGVPKGSLPEVNHQNKLWLFWAHYLRDSIAKLYFGFHFGMDAKPMTAELPKITNFVGLGGRVPPSVQSTAGTTATKRTREVFAGPCKSGPDKRFFPDPEEREDGDLDGRTQYRSTQVPCADSDDSGDDEGSVSQRAGSEGDHDFVRPSRSSYGVERPPGAGGVNSFGRKVSTLSKEVLEAQSRGNSILHGMSETSESLDPQALETHMERMEILLRSQEDPTDGGSYARALFLEEVRLWIIGRRLSAYLASRTTGDTPYQPVGLSNLSNSESTDPSPSSAREAPGFWSEQAWKEDQELQSLQADLIEWENDVPDHLKFRLDVDHPDVNHKVNGKMSVIMTAYYTITILLQTSYLPALPDPSLPKPLSKKPSSQPSRFDGLTRDADSHYDTNTSQRLGSRSRSTSDVSKEPIRSSSSTSSARSTPSLGSAGPVDGDEYYNTPHRICTELANVLFHHVELMLDRYAGWCSIQAKINHALIAAQRVVCLNVRLDRNSCSMRNEAKAAFKMGSALYKRLAMLPAPLVIYDRPPEEDLYYMNDLDKAFHQMVLSQNEERENQRLSEEREQELLEQQQQEAEQGPTAILNSFVNDEDDEGGIATADGVNSRGLEIFGGEVTEGYAFEFEETSISMKGSFSFLLDPHSITE</sequence>
<reference evidence="8" key="1">
    <citation type="journal article" date="2020" name="Fungal Divers.">
        <title>Resolving the Mortierellaceae phylogeny through synthesis of multi-gene phylogenetics and phylogenomics.</title>
        <authorList>
            <person name="Vandepol N."/>
            <person name="Liber J."/>
            <person name="Desiro A."/>
            <person name="Na H."/>
            <person name="Kennedy M."/>
            <person name="Barry K."/>
            <person name="Grigoriev I.V."/>
            <person name="Miller A.N."/>
            <person name="O'Donnell K."/>
            <person name="Stajich J.E."/>
            <person name="Bonito G."/>
        </authorList>
    </citation>
    <scope>NUCLEOTIDE SEQUENCE</scope>
    <source>
        <strain evidence="8">NVP60</strain>
    </source>
</reference>
<dbReference type="GO" id="GO:0000981">
    <property type="term" value="F:DNA-binding transcription factor activity, RNA polymerase II-specific"/>
    <property type="evidence" value="ECO:0007669"/>
    <property type="project" value="InterPro"/>
</dbReference>
<dbReference type="CDD" id="cd12148">
    <property type="entry name" value="fungal_TF_MHR"/>
    <property type="match status" value="1"/>
</dbReference>
<feature type="compositionally biased region" description="Low complexity" evidence="6">
    <location>
        <begin position="874"/>
        <end position="885"/>
    </location>
</feature>
<dbReference type="AlphaFoldDB" id="A0A9P6RKW9"/>
<feature type="compositionally biased region" description="Basic and acidic residues" evidence="6">
    <location>
        <begin position="889"/>
        <end position="898"/>
    </location>
</feature>
<keyword evidence="5" id="KW-0539">Nucleus</keyword>
<evidence type="ECO:0000256" key="2">
    <source>
        <dbReference type="ARBA" id="ARBA00022723"/>
    </source>
</evidence>
<gene>
    <name evidence="8" type="ORF">BGZ97_009387</name>
</gene>
<dbReference type="EMBL" id="JAAAIN010000045">
    <property type="protein sequence ID" value="KAG0322001.1"/>
    <property type="molecule type" value="Genomic_DNA"/>
</dbReference>
<evidence type="ECO:0000313" key="8">
    <source>
        <dbReference type="EMBL" id="KAG0322001.1"/>
    </source>
</evidence>
<dbReference type="GO" id="GO:0008270">
    <property type="term" value="F:zinc ion binding"/>
    <property type="evidence" value="ECO:0007669"/>
    <property type="project" value="InterPro"/>
</dbReference>
<feature type="compositionally biased region" description="Polar residues" evidence="6">
    <location>
        <begin position="223"/>
        <end position="232"/>
    </location>
</feature>
<feature type="region of interest" description="Disordered" evidence="6">
    <location>
        <begin position="873"/>
        <end position="943"/>
    </location>
</feature>
<feature type="compositionally biased region" description="Low complexity" evidence="6">
    <location>
        <begin position="209"/>
        <end position="222"/>
    </location>
</feature>
<name>A0A9P6RKW9_9FUNG</name>
<feature type="domain" description="Zn(2)-C6 fungal-type" evidence="7">
    <location>
        <begin position="88"/>
        <end position="113"/>
    </location>
</feature>
<keyword evidence="3" id="KW-0805">Transcription regulation</keyword>
<evidence type="ECO:0000256" key="3">
    <source>
        <dbReference type="ARBA" id="ARBA00023015"/>
    </source>
</evidence>
<feature type="compositionally biased region" description="Low complexity" evidence="6">
    <location>
        <begin position="922"/>
        <end position="939"/>
    </location>
</feature>
<feature type="compositionally biased region" description="Basic and acidic residues" evidence="6">
    <location>
        <begin position="600"/>
        <end position="609"/>
    </location>
</feature>
<feature type="compositionally biased region" description="Acidic residues" evidence="6">
    <location>
        <begin position="632"/>
        <end position="641"/>
    </location>
</feature>
<protein>
    <recommendedName>
        <fullName evidence="7">Zn(2)-C6 fungal-type domain-containing protein</fullName>
    </recommendedName>
</protein>
<dbReference type="PANTHER" id="PTHR47338:SF5">
    <property type="entry name" value="ZN(II)2CYS6 TRANSCRIPTION FACTOR (EUROFUNG)"/>
    <property type="match status" value="1"/>
</dbReference>
<evidence type="ECO:0000256" key="1">
    <source>
        <dbReference type="ARBA" id="ARBA00004123"/>
    </source>
</evidence>
<evidence type="ECO:0000259" key="7">
    <source>
        <dbReference type="Pfam" id="PF00172"/>
    </source>
</evidence>
<evidence type="ECO:0000313" key="9">
    <source>
        <dbReference type="Proteomes" id="UP000823405"/>
    </source>
</evidence>
<dbReference type="PANTHER" id="PTHR47338">
    <property type="entry name" value="ZN(II)2CYS6 TRANSCRIPTION FACTOR (EUROFUNG)-RELATED"/>
    <property type="match status" value="1"/>
</dbReference>
<feature type="region of interest" description="Disordered" evidence="6">
    <location>
        <begin position="190"/>
        <end position="246"/>
    </location>
</feature>
<evidence type="ECO:0000256" key="6">
    <source>
        <dbReference type="SAM" id="MobiDB-lite"/>
    </source>
</evidence>
<evidence type="ECO:0000256" key="4">
    <source>
        <dbReference type="ARBA" id="ARBA00023163"/>
    </source>
</evidence>
<keyword evidence="2" id="KW-0479">Metal-binding</keyword>
<feature type="region of interest" description="Disordered" evidence="6">
    <location>
        <begin position="51"/>
        <end position="74"/>
    </location>
</feature>
<keyword evidence="9" id="KW-1185">Reference proteome</keyword>
<dbReference type="Proteomes" id="UP000823405">
    <property type="component" value="Unassembled WGS sequence"/>
</dbReference>
<feature type="region of interest" description="Disordered" evidence="6">
    <location>
        <begin position="1"/>
        <end position="21"/>
    </location>
</feature>
<feature type="region of interest" description="Disordered" evidence="6">
    <location>
        <begin position="1061"/>
        <end position="1085"/>
    </location>
</feature>
<dbReference type="Pfam" id="PF00172">
    <property type="entry name" value="Zn_clus"/>
    <property type="match status" value="1"/>
</dbReference>
<dbReference type="CDD" id="cd00067">
    <property type="entry name" value="GAL4"/>
    <property type="match status" value="1"/>
</dbReference>
<feature type="region of interest" description="Disordered" evidence="6">
    <location>
        <begin position="769"/>
        <end position="794"/>
    </location>
</feature>
<keyword evidence="4" id="KW-0804">Transcription</keyword>